<dbReference type="GO" id="GO:0006357">
    <property type="term" value="P:regulation of transcription by RNA polymerase II"/>
    <property type="evidence" value="ECO:0007669"/>
    <property type="project" value="TreeGrafter"/>
</dbReference>
<keyword evidence="8" id="KW-1185">Reference proteome</keyword>
<protein>
    <recommendedName>
        <fullName evidence="6">Mediator of RNA polymerase II transcription subunit 21</fullName>
    </recommendedName>
</protein>
<name>A0A1W0X0M4_HYPEX</name>
<dbReference type="Pfam" id="PF11221">
    <property type="entry name" value="Med21"/>
    <property type="match status" value="1"/>
</dbReference>
<evidence type="ECO:0000256" key="1">
    <source>
        <dbReference type="ARBA" id="ARBA00004123"/>
    </source>
</evidence>
<comment type="similarity">
    <text evidence="6">Belongs to the Mediator complex subunit 21 family.</text>
</comment>
<evidence type="ECO:0000256" key="4">
    <source>
        <dbReference type="ARBA" id="ARBA00023163"/>
    </source>
</evidence>
<dbReference type="GO" id="GO:0016592">
    <property type="term" value="C:mediator complex"/>
    <property type="evidence" value="ECO:0007669"/>
    <property type="project" value="UniProtKB-UniRule"/>
</dbReference>
<evidence type="ECO:0000256" key="2">
    <source>
        <dbReference type="ARBA" id="ARBA00023015"/>
    </source>
</evidence>
<keyword evidence="2 6" id="KW-0805">Transcription regulation</keyword>
<keyword evidence="4 6" id="KW-0804">Transcription</keyword>
<comment type="function">
    <text evidence="6">Component of the Mediator complex, a coactivator involved in the regulated transcription of nearly all RNA polymerase II-dependent genes. Mediator functions as a bridge to convey information from gene-specific regulatory proteins to the basal RNA polymerase II transcription machinery. Mediator is recruited to promoters by direct interactions with regulatory proteins and serves as a scaffold for the assembly of a functional preinitiation complex with RNA polymerase II and the general transcription factors.</text>
</comment>
<organism evidence="7 8">
    <name type="scientific">Hypsibius exemplaris</name>
    <name type="common">Freshwater tardigrade</name>
    <dbReference type="NCBI Taxonomy" id="2072580"/>
    <lineage>
        <taxon>Eukaryota</taxon>
        <taxon>Metazoa</taxon>
        <taxon>Ecdysozoa</taxon>
        <taxon>Tardigrada</taxon>
        <taxon>Eutardigrada</taxon>
        <taxon>Parachela</taxon>
        <taxon>Hypsibioidea</taxon>
        <taxon>Hypsibiidae</taxon>
        <taxon>Hypsibius</taxon>
    </lineage>
</organism>
<dbReference type="InterPro" id="IPR021384">
    <property type="entry name" value="Mediator_Med21"/>
</dbReference>
<gene>
    <name evidence="7" type="ORF">BV898_05120</name>
</gene>
<evidence type="ECO:0000313" key="7">
    <source>
        <dbReference type="EMBL" id="OQV21047.1"/>
    </source>
</evidence>
<dbReference type="Gene3D" id="6.10.280.10">
    <property type="entry name" value="Mediator complex, subunit Med21"/>
    <property type="match status" value="1"/>
</dbReference>
<dbReference type="OrthoDB" id="526653at2759"/>
<proteinExistence type="inferred from homology"/>
<keyword evidence="5 6" id="KW-0539">Nucleus</keyword>
<evidence type="ECO:0000256" key="3">
    <source>
        <dbReference type="ARBA" id="ARBA00023159"/>
    </source>
</evidence>
<evidence type="ECO:0000313" key="8">
    <source>
        <dbReference type="Proteomes" id="UP000192578"/>
    </source>
</evidence>
<dbReference type="PANTHER" id="PTHR13381">
    <property type="entry name" value="RNA POLYMERASE II HOLOENZYME COMPONENT SRB7"/>
    <property type="match status" value="1"/>
</dbReference>
<dbReference type="Proteomes" id="UP000192578">
    <property type="component" value="Unassembled WGS sequence"/>
</dbReference>
<comment type="subcellular location">
    <subcellularLocation>
        <location evidence="1 6">Nucleus</location>
    </subcellularLocation>
</comment>
<accession>A0A1W0X0M4</accession>
<dbReference type="EMBL" id="MTYJ01000026">
    <property type="protein sequence ID" value="OQV21047.1"/>
    <property type="molecule type" value="Genomic_DNA"/>
</dbReference>
<dbReference type="GO" id="GO:0003712">
    <property type="term" value="F:transcription coregulator activity"/>
    <property type="evidence" value="ECO:0007669"/>
    <property type="project" value="TreeGrafter"/>
</dbReference>
<sequence length="143" mass="15483">MSDRISQLQDQLNQLAEQMCNAVGILQQSALPSSLPGSDVLLSSTTVKHDSGSDVPPADHPVWFATLIARCAQEVDLLIDQLPADDVNQDQLTAAIKKTDTNNREAVGNLNDTVHKGQRLLGRIQTALVDVSACETDIRKLNL</sequence>
<dbReference type="InterPro" id="IPR037212">
    <property type="entry name" value="Med7/Med21-like"/>
</dbReference>
<comment type="caution">
    <text evidence="7">The sequence shown here is derived from an EMBL/GenBank/DDBJ whole genome shotgun (WGS) entry which is preliminary data.</text>
</comment>
<evidence type="ECO:0000256" key="5">
    <source>
        <dbReference type="ARBA" id="ARBA00023242"/>
    </source>
</evidence>
<dbReference type="AlphaFoldDB" id="A0A1W0X0M4"/>
<evidence type="ECO:0000256" key="6">
    <source>
        <dbReference type="RuleBase" id="RU366036"/>
    </source>
</evidence>
<dbReference type="PANTHER" id="PTHR13381:SF0">
    <property type="entry name" value="MEDIATOR OF RNA POLYMERASE II TRANSCRIPTION SUBUNIT 21"/>
    <property type="match status" value="1"/>
</dbReference>
<dbReference type="SUPFAM" id="SSF140718">
    <property type="entry name" value="Mediator hinge subcomplex-like"/>
    <property type="match status" value="1"/>
</dbReference>
<reference evidence="8" key="1">
    <citation type="submission" date="2017-01" db="EMBL/GenBank/DDBJ databases">
        <title>Comparative genomics of anhydrobiosis in the tardigrade Hypsibius dujardini.</title>
        <authorList>
            <person name="Yoshida Y."/>
            <person name="Koutsovoulos G."/>
            <person name="Laetsch D."/>
            <person name="Stevens L."/>
            <person name="Kumar S."/>
            <person name="Horikawa D."/>
            <person name="Ishino K."/>
            <person name="Komine S."/>
            <person name="Tomita M."/>
            <person name="Blaxter M."/>
            <person name="Arakawa K."/>
        </authorList>
    </citation>
    <scope>NUCLEOTIDE SEQUENCE [LARGE SCALE GENOMIC DNA]</scope>
    <source>
        <strain evidence="8">Z151</strain>
    </source>
</reference>
<keyword evidence="3 6" id="KW-0010">Activator</keyword>
<comment type="subunit">
    <text evidence="6">Component of the Mediator complex.</text>
</comment>